<sequence>MKNYILHQLLTWIDRICGSTGIKQFRSVDGSGSFRVQICAHVRPSCLLLLSAAPPPPEHRLQVHLEALQCHFTWDLDSSRSRLLRLCDNLTDIGSEEGYVWLGHIYNLQGFIHHRLGDCDHALAAETFRQTRTSDSDEGPWLVVNYGNLAWLYHHLGDRAQSESYLSKVDSLKAKYPRPSQDRLHPEVGAEKAWTLMKFSKDKKLLAVDLFEEAVTVEPDRAEWCTSQVLALASAHKHSDAALDDDILDKMKMAKEQDPENLYLAVLYLSQRAKKEEDVKDEARELAAKILLNPVGSYSGIKAVLRLYRRCVSDDEAIDLAEEALRKHPDNRYLKRCAALCYKWKIMSHKGGIVDQSTIDRGVGLLTEVIHLYPDSSLVKELDLADVYAKSNHSVPEADRIYKNLLQNVGSLEPVDKQMLYHHYAKYLFFDREQNGKSITYLMKAAAIPLESFYRRDSIKNLEKIRGRCRNKRCKEIEEFLDRLPEL</sequence>
<keyword evidence="2" id="KW-0677">Repeat</keyword>
<evidence type="ECO:0000313" key="7">
    <source>
        <dbReference type="Proteomes" id="UP000472271"/>
    </source>
</evidence>
<dbReference type="FunCoup" id="A0A672ZX14">
    <property type="interactions" value="1"/>
</dbReference>
<dbReference type="GO" id="GO:0045087">
    <property type="term" value="P:innate immune response"/>
    <property type="evidence" value="ECO:0007669"/>
    <property type="project" value="UniProtKB-KW"/>
</dbReference>
<comment type="similarity">
    <text evidence="5">Belongs to the IFIT family.</text>
</comment>
<dbReference type="PANTHER" id="PTHR10271">
    <property type="entry name" value="INTERFERON-INDUCED PROTEIN WITH TETRATRICOPEPTIDE REPEATS"/>
    <property type="match status" value="1"/>
</dbReference>
<dbReference type="PANTHER" id="PTHR10271:SF14">
    <property type="entry name" value="INTERFERON-INDUCED PROTEIN WITH TETRATRICOPEPTIDE REPEATS-RELATED"/>
    <property type="match status" value="1"/>
</dbReference>
<evidence type="ECO:0000256" key="2">
    <source>
        <dbReference type="ARBA" id="ARBA00022737"/>
    </source>
</evidence>
<dbReference type="Ensembl" id="ENSSORT00005021604.1">
    <property type="protein sequence ID" value="ENSSORP00005020977.1"/>
    <property type="gene ID" value="ENSSORG00005010244.1"/>
</dbReference>
<reference evidence="6" key="1">
    <citation type="submission" date="2019-06" db="EMBL/GenBank/DDBJ databases">
        <authorList>
            <consortium name="Wellcome Sanger Institute Data Sharing"/>
        </authorList>
    </citation>
    <scope>NUCLEOTIDE SEQUENCE [LARGE SCALE GENOMIC DNA]</scope>
</reference>
<evidence type="ECO:0000256" key="5">
    <source>
        <dbReference type="ARBA" id="ARBA00038336"/>
    </source>
</evidence>
<dbReference type="SUPFAM" id="SSF48452">
    <property type="entry name" value="TPR-like"/>
    <property type="match status" value="1"/>
</dbReference>
<evidence type="ECO:0000256" key="4">
    <source>
        <dbReference type="ARBA" id="ARBA00022859"/>
    </source>
</evidence>
<dbReference type="Proteomes" id="UP000472271">
    <property type="component" value="Chromosome 4"/>
</dbReference>
<keyword evidence="7" id="KW-1185">Reference proteome</keyword>
<dbReference type="FunFam" id="1.25.40.10:FF:000036">
    <property type="entry name" value="interferon-induced protein with tetratricopeptide repeats 5"/>
    <property type="match status" value="1"/>
</dbReference>
<accession>A0A672ZX14</accession>
<name>A0A672ZX14_9TELE</name>
<keyword evidence="3" id="KW-0802">TPR repeat</keyword>
<protein>
    <submittedName>
        <fullName evidence="6">Uncharacterized protein</fullName>
    </submittedName>
</protein>
<evidence type="ECO:0000313" key="6">
    <source>
        <dbReference type="Ensembl" id="ENSSORP00005020977.1"/>
    </source>
</evidence>
<organism evidence="6 7">
    <name type="scientific">Sphaeramia orbicularis</name>
    <name type="common">orbiculate cardinalfish</name>
    <dbReference type="NCBI Taxonomy" id="375764"/>
    <lineage>
        <taxon>Eukaryota</taxon>
        <taxon>Metazoa</taxon>
        <taxon>Chordata</taxon>
        <taxon>Craniata</taxon>
        <taxon>Vertebrata</taxon>
        <taxon>Euteleostomi</taxon>
        <taxon>Actinopterygii</taxon>
        <taxon>Neopterygii</taxon>
        <taxon>Teleostei</taxon>
        <taxon>Neoteleostei</taxon>
        <taxon>Acanthomorphata</taxon>
        <taxon>Gobiaria</taxon>
        <taxon>Kurtiformes</taxon>
        <taxon>Apogonoidei</taxon>
        <taxon>Apogonidae</taxon>
        <taxon>Apogoninae</taxon>
        <taxon>Sphaeramia</taxon>
    </lineage>
</organism>
<evidence type="ECO:0000256" key="3">
    <source>
        <dbReference type="ARBA" id="ARBA00022803"/>
    </source>
</evidence>
<proteinExistence type="inferred from homology"/>
<evidence type="ECO:0000256" key="1">
    <source>
        <dbReference type="ARBA" id="ARBA00022588"/>
    </source>
</evidence>
<dbReference type="InParanoid" id="A0A672ZX14"/>
<dbReference type="Gene3D" id="1.25.40.10">
    <property type="entry name" value="Tetratricopeptide repeat domain"/>
    <property type="match status" value="3"/>
</dbReference>
<reference evidence="6" key="3">
    <citation type="submission" date="2025-09" db="UniProtKB">
        <authorList>
            <consortium name="Ensembl"/>
        </authorList>
    </citation>
    <scope>IDENTIFICATION</scope>
</reference>
<dbReference type="AlphaFoldDB" id="A0A672ZX14"/>
<reference evidence="6" key="2">
    <citation type="submission" date="2025-08" db="UniProtKB">
        <authorList>
            <consortium name="Ensembl"/>
        </authorList>
    </citation>
    <scope>IDENTIFICATION</scope>
</reference>
<dbReference type="InterPro" id="IPR011990">
    <property type="entry name" value="TPR-like_helical_dom_sf"/>
</dbReference>
<keyword evidence="4" id="KW-0391">Immunity</keyword>
<dbReference type="GO" id="GO:0051607">
    <property type="term" value="P:defense response to virus"/>
    <property type="evidence" value="ECO:0007669"/>
    <property type="project" value="TreeGrafter"/>
</dbReference>
<keyword evidence="1" id="KW-0399">Innate immunity</keyword>
<dbReference type="GO" id="GO:0005829">
    <property type="term" value="C:cytosol"/>
    <property type="evidence" value="ECO:0007669"/>
    <property type="project" value="TreeGrafter"/>
</dbReference>